<evidence type="ECO:0000256" key="5">
    <source>
        <dbReference type="ARBA" id="ARBA00022989"/>
    </source>
</evidence>
<evidence type="ECO:0000256" key="6">
    <source>
        <dbReference type="ARBA" id="ARBA00023136"/>
    </source>
</evidence>
<evidence type="ECO:0000256" key="7">
    <source>
        <dbReference type="RuleBase" id="RU363032"/>
    </source>
</evidence>
<organism evidence="10 11">
    <name type="scientific">Glaciihabitans tibetensis</name>
    <dbReference type="NCBI Taxonomy" id="1266600"/>
    <lineage>
        <taxon>Bacteria</taxon>
        <taxon>Bacillati</taxon>
        <taxon>Actinomycetota</taxon>
        <taxon>Actinomycetes</taxon>
        <taxon>Micrococcales</taxon>
        <taxon>Microbacteriaceae</taxon>
        <taxon>Glaciihabitans</taxon>
    </lineage>
</organism>
<keyword evidence="11" id="KW-1185">Reference proteome</keyword>
<feature type="transmembrane region" description="Helical" evidence="7">
    <location>
        <begin position="186"/>
        <end position="207"/>
    </location>
</feature>
<feature type="transmembrane region" description="Helical" evidence="7">
    <location>
        <begin position="341"/>
        <end position="362"/>
    </location>
</feature>
<keyword evidence="2 7" id="KW-0813">Transport</keyword>
<feature type="compositionally biased region" description="Low complexity" evidence="8">
    <location>
        <begin position="50"/>
        <end position="81"/>
    </location>
</feature>
<dbReference type="GO" id="GO:0010438">
    <property type="term" value="P:cellular response to sulfur starvation"/>
    <property type="evidence" value="ECO:0007669"/>
    <property type="project" value="TreeGrafter"/>
</dbReference>
<comment type="similarity">
    <text evidence="7">Belongs to the binding-protein-dependent transport system permease family.</text>
</comment>
<dbReference type="InterPro" id="IPR035906">
    <property type="entry name" value="MetI-like_sf"/>
</dbReference>
<dbReference type="InterPro" id="IPR000515">
    <property type="entry name" value="MetI-like"/>
</dbReference>
<dbReference type="PANTHER" id="PTHR30151:SF39">
    <property type="entry name" value="ABC TRANSPORTER PERMEASE PROTEIN"/>
    <property type="match status" value="1"/>
</dbReference>
<dbReference type="Proteomes" id="UP000237983">
    <property type="component" value="Unassembled WGS sequence"/>
</dbReference>
<keyword evidence="3" id="KW-1003">Cell membrane</keyword>
<keyword evidence="6 7" id="KW-0472">Membrane</keyword>
<comment type="subcellular location">
    <subcellularLocation>
        <location evidence="1 7">Cell membrane</location>
        <topology evidence="1 7">Multi-pass membrane protein</topology>
    </subcellularLocation>
</comment>
<evidence type="ECO:0000256" key="1">
    <source>
        <dbReference type="ARBA" id="ARBA00004651"/>
    </source>
</evidence>
<feature type="transmembrane region" description="Helical" evidence="7">
    <location>
        <begin position="310"/>
        <end position="329"/>
    </location>
</feature>
<comment type="caution">
    <text evidence="10">The sequence shown here is derived from an EMBL/GenBank/DDBJ whole genome shotgun (WGS) entry which is preliminary data.</text>
</comment>
<sequence>MSEPRGTQVGDRPNSAAARRRNAPGTRATTDTKGVPGSAGALGNADASNTAVPSSTADASSAAVASSAADASNAKGAPSRGGPAGRGRGTAATLFQFSSSFGFSAAGSALGQARRGSRRGWKTTILTILGGLLLPGLILLIWQLIASSGLVPSYRLPSPSSVFLAGTDLAARGELGLHVAISTQRVLLGFLFGSIVGLVVAATVGLSRIGSVVLSPSLGALRAVPSLAWLPLLALYLGYSEDQKVLLIAIGAFFPVYTTVSAALRHVDEHLVEAGRAYGYRGTALLRVVQLPAVVPSVVSALRLALAQSWLFLVAGELLGSSLGLGFLLNDSQNNGRIDRLFLAIVLLAVLGKITDGLVGVLERYLLKRWS</sequence>
<keyword evidence="5 7" id="KW-1133">Transmembrane helix</keyword>
<keyword evidence="4 7" id="KW-0812">Transmembrane</keyword>
<evidence type="ECO:0000259" key="9">
    <source>
        <dbReference type="PROSITE" id="PS50928"/>
    </source>
</evidence>
<dbReference type="PANTHER" id="PTHR30151">
    <property type="entry name" value="ALKANE SULFONATE ABC TRANSPORTER-RELATED, MEMBRANE SUBUNIT"/>
    <property type="match status" value="1"/>
</dbReference>
<gene>
    <name evidence="10" type="ORF">B0I08_101509</name>
</gene>
<evidence type="ECO:0000256" key="4">
    <source>
        <dbReference type="ARBA" id="ARBA00022692"/>
    </source>
</evidence>
<dbReference type="EMBL" id="PVTL01000001">
    <property type="protein sequence ID" value="PRY70375.1"/>
    <property type="molecule type" value="Genomic_DNA"/>
</dbReference>
<dbReference type="Pfam" id="PF00528">
    <property type="entry name" value="BPD_transp_1"/>
    <property type="match status" value="1"/>
</dbReference>
<feature type="transmembrane region" description="Helical" evidence="7">
    <location>
        <begin position="124"/>
        <end position="145"/>
    </location>
</feature>
<name>A0A2T0VJT2_9MICO</name>
<feature type="transmembrane region" description="Helical" evidence="7">
    <location>
        <begin position="245"/>
        <end position="264"/>
    </location>
</feature>
<dbReference type="AlphaFoldDB" id="A0A2T0VJT2"/>
<feature type="transmembrane region" description="Helical" evidence="7">
    <location>
        <begin position="219"/>
        <end position="239"/>
    </location>
</feature>
<dbReference type="Gene3D" id="1.10.3720.10">
    <property type="entry name" value="MetI-like"/>
    <property type="match status" value="1"/>
</dbReference>
<dbReference type="PROSITE" id="PS50928">
    <property type="entry name" value="ABC_TM1"/>
    <property type="match status" value="1"/>
</dbReference>
<dbReference type="CDD" id="cd06261">
    <property type="entry name" value="TM_PBP2"/>
    <property type="match status" value="1"/>
</dbReference>
<feature type="region of interest" description="Disordered" evidence="8">
    <location>
        <begin position="1"/>
        <end position="89"/>
    </location>
</feature>
<accession>A0A2T0VJT2</accession>
<feature type="domain" description="ABC transmembrane type-1" evidence="9">
    <location>
        <begin position="175"/>
        <end position="359"/>
    </location>
</feature>
<evidence type="ECO:0000256" key="8">
    <source>
        <dbReference type="SAM" id="MobiDB-lite"/>
    </source>
</evidence>
<evidence type="ECO:0000256" key="3">
    <source>
        <dbReference type="ARBA" id="ARBA00022475"/>
    </source>
</evidence>
<evidence type="ECO:0000313" key="10">
    <source>
        <dbReference type="EMBL" id="PRY70375.1"/>
    </source>
</evidence>
<evidence type="ECO:0000256" key="2">
    <source>
        <dbReference type="ARBA" id="ARBA00022448"/>
    </source>
</evidence>
<protein>
    <submittedName>
        <fullName evidence="10">Sulfonate transport system permease protein</fullName>
    </submittedName>
</protein>
<proteinExistence type="inferred from homology"/>
<dbReference type="GO" id="GO:0005886">
    <property type="term" value="C:plasma membrane"/>
    <property type="evidence" value="ECO:0007669"/>
    <property type="project" value="UniProtKB-SubCell"/>
</dbReference>
<dbReference type="GO" id="GO:0055085">
    <property type="term" value="P:transmembrane transport"/>
    <property type="evidence" value="ECO:0007669"/>
    <property type="project" value="InterPro"/>
</dbReference>
<feature type="transmembrane region" description="Helical" evidence="7">
    <location>
        <begin position="284"/>
        <end position="304"/>
    </location>
</feature>
<dbReference type="OrthoDB" id="9796361at2"/>
<reference evidence="10 11" key="1">
    <citation type="submission" date="2018-03" db="EMBL/GenBank/DDBJ databases">
        <title>Genomic Encyclopedia of Type Strains, Phase III (KMG-III): the genomes of soil and plant-associated and newly described type strains.</title>
        <authorList>
            <person name="Whitman W."/>
        </authorList>
    </citation>
    <scope>NUCLEOTIDE SEQUENCE [LARGE SCALE GENOMIC DNA]</scope>
    <source>
        <strain evidence="10 11">CGMCC 1.12484</strain>
    </source>
</reference>
<dbReference type="SUPFAM" id="SSF161098">
    <property type="entry name" value="MetI-like"/>
    <property type="match status" value="1"/>
</dbReference>
<evidence type="ECO:0000313" key="11">
    <source>
        <dbReference type="Proteomes" id="UP000237983"/>
    </source>
</evidence>